<evidence type="ECO:0000256" key="2">
    <source>
        <dbReference type="ARBA" id="ARBA00022840"/>
    </source>
</evidence>
<dbReference type="Pfam" id="PF17758">
    <property type="entry name" value="Prot_ATP_ID_OB_N"/>
    <property type="match status" value="1"/>
</dbReference>
<dbReference type="SMART" id="SM00382">
    <property type="entry name" value="AAA"/>
    <property type="match status" value="1"/>
</dbReference>
<dbReference type="Gene3D" id="1.20.5.170">
    <property type="match status" value="1"/>
</dbReference>
<name>A0AAP4BTH4_9CORY</name>
<dbReference type="InterPro" id="IPR050168">
    <property type="entry name" value="AAA_ATPase_domain"/>
</dbReference>
<dbReference type="GO" id="GO:0019941">
    <property type="term" value="P:modification-dependent protein catabolic process"/>
    <property type="evidence" value="ECO:0007669"/>
    <property type="project" value="InterPro"/>
</dbReference>
<dbReference type="GO" id="GO:0016853">
    <property type="term" value="F:isomerase activity"/>
    <property type="evidence" value="ECO:0007669"/>
    <property type="project" value="UniProtKB-KW"/>
</dbReference>
<dbReference type="Pfam" id="PF00004">
    <property type="entry name" value="AAA"/>
    <property type="match status" value="1"/>
</dbReference>
<evidence type="ECO:0000259" key="6">
    <source>
        <dbReference type="SMART" id="SM00382"/>
    </source>
</evidence>
<evidence type="ECO:0000256" key="4">
    <source>
        <dbReference type="HAMAP-Rule" id="MF_02112"/>
    </source>
</evidence>
<dbReference type="HAMAP" id="MF_02112">
    <property type="entry name" value="ARC_ATPase"/>
    <property type="match status" value="1"/>
</dbReference>
<dbReference type="Gene3D" id="1.10.8.60">
    <property type="match status" value="1"/>
</dbReference>
<gene>
    <name evidence="4 7" type="primary">arc</name>
    <name evidence="7" type="ORF">QPX54_02955</name>
</gene>
<dbReference type="InterPro" id="IPR032501">
    <property type="entry name" value="Prot_ATP_ID_OB_2nd"/>
</dbReference>
<dbReference type="PANTHER" id="PTHR23077:SF144">
    <property type="entry name" value="PROTEASOME-ASSOCIATED ATPASE"/>
    <property type="match status" value="1"/>
</dbReference>
<dbReference type="AlphaFoldDB" id="A0AAP4BTH4"/>
<dbReference type="EMBL" id="JASNVP010000002">
    <property type="protein sequence ID" value="MDK4325473.1"/>
    <property type="molecule type" value="Genomic_DNA"/>
</dbReference>
<proteinExistence type="inferred from homology"/>
<evidence type="ECO:0000256" key="5">
    <source>
        <dbReference type="RuleBase" id="RU003651"/>
    </source>
</evidence>
<protein>
    <recommendedName>
        <fullName evidence="4">AAA ATPase forming ring-shaped complexes</fullName>
        <shortName evidence="4">ARC</shortName>
    </recommendedName>
</protein>
<dbReference type="GO" id="GO:0016887">
    <property type="term" value="F:ATP hydrolysis activity"/>
    <property type="evidence" value="ECO:0007669"/>
    <property type="project" value="UniProtKB-UniRule"/>
</dbReference>
<dbReference type="NCBIfam" id="TIGR03689">
    <property type="entry name" value="pup_AAA"/>
    <property type="match status" value="1"/>
</dbReference>
<reference evidence="7" key="1">
    <citation type="submission" date="2023-05" db="EMBL/GenBank/DDBJ databases">
        <title>Metabolic capabilities are highly conserved among human nasal-associated Corynebacterium species in pangenomic analyses.</title>
        <authorList>
            <person name="Tran T.H."/>
            <person name="Roberts A.Q."/>
            <person name="Escapa I.F."/>
            <person name="Gao W."/>
            <person name="Conlan S."/>
            <person name="Kong H."/>
            <person name="Segre J.A."/>
            <person name="Kelly M.S."/>
            <person name="Lemon K.P."/>
        </authorList>
    </citation>
    <scope>NUCLEOTIDE SEQUENCE</scope>
    <source>
        <strain evidence="7">KPL2654</strain>
    </source>
</reference>
<dbReference type="GO" id="GO:0010498">
    <property type="term" value="P:proteasomal protein catabolic process"/>
    <property type="evidence" value="ECO:0007669"/>
    <property type="project" value="InterPro"/>
</dbReference>
<dbReference type="SUPFAM" id="SSF52540">
    <property type="entry name" value="P-loop containing nucleoside triphosphate hydrolases"/>
    <property type="match status" value="1"/>
</dbReference>
<dbReference type="InterPro" id="IPR012340">
    <property type="entry name" value="NA-bd_OB-fold"/>
</dbReference>
<dbReference type="Gene3D" id="3.40.50.300">
    <property type="entry name" value="P-loop containing nucleotide triphosphate hydrolases"/>
    <property type="match status" value="1"/>
</dbReference>
<keyword evidence="7" id="KW-0647">Proteasome</keyword>
<dbReference type="GO" id="GO:0005524">
    <property type="term" value="F:ATP binding"/>
    <property type="evidence" value="ECO:0007669"/>
    <property type="project" value="UniProtKB-UniRule"/>
</dbReference>
<dbReference type="InterPro" id="IPR003593">
    <property type="entry name" value="AAA+_ATPase"/>
</dbReference>
<feature type="binding site" evidence="4">
    <location>
        <begin position="238"/>
        <end position="243"/>
    </location>
    <ligand>
        <name>ATP</name>
        <dbReference type="ChEBI" id="CHEBI:30616"/>
    </ligand>
</feature>
<dbReference type="FunFam" id="3.40.50.300:FF:001025">
    <property type="entry name" value="ATPase family, AAA domain-containing 2B"/>
    <property type="match status" value="1"/>
</dbReference>
<evidence type="ECO:0000256" key="3">
    <source>
        <dbReference type="ARBA" id="ARBA00023054"/>
    </source>
</evidence>
<comment type="subunit">
    <text evidence="4">Homohexamer. Assembles into a hexameric ring structure.</text>
</comment>
<keyword evidence="2 4" id="KW-0067">ATP-binding</keyword>
<dbReference type="InterPro" id="IPR003959">
    <property type="entry name" value="ATPase_AAA_core"/>
</dbReference>
<dbReference type="InterPro" id="IPR027417">
    <property type="entry name" value="P-loop_NTPase"/>
</dbReference>
<dbReference type="InterPro" id="IPR003960">
    <property type="entry name" value="ATPase_AAA_CS"/>
</dbReference>
<feature type="domain" description="AAA+ ATPase" evidence="6">
    <location>
        <begin position="227"/>
        <end position="376"/>
    </location>
</feature>
<comment type="similarity">
    <text evidence="4 5">Belongs to the AAA ATPase family.</text>
</comment>
<sequence length="510" mass="55659">MTKTTPDPQLQLRRDVRELRKRNEKLATLLKSSRDKLAQLTTELNALQEPVSTYGVFLRYAPGNRREADVFTSTRRLRVNVSPLLEHEIPAGAQVRLGEASVIVEDCGFTSDGVVMRISEFVDGGGDADGDVRVLASTPQGDTHVIHLATPLVGSVRVGDNVLADVKSGFAFERISQAEVTQLALEEIPDVTYDDIGGLDAQIEQVRDAVEMPFDHPELYRDYQLHPPKGVLLYGPPGCGKTLIAKAVAHSLASRVGDGSASYFLNVKGPELLNKYVGETERVIRLIFERARELASDGAPVIVFFDEMESIFRTRGTGVSSDIETTAVPQLLTEIDGVEGLDNVIVVGATNREELIDPALLRPGRLDIKVRISRPSKQEAPDIISRYLHDGVPHIDPLSVLIDGAVDALYAPRPFVELTLRDGSTAVLHYGDFVSGALIANVVDRAKKLAIKDYIASGSTGEHGISLRHIQAAVRTEQDESEDLPNTANPEEWNRIVKLSQSVVSARSLA</sequence>
<dbReference type="InterPro" id="IPR041626">
    <property type="entry name" value="Prot_ATP_ID_OB_N"/>
</dbReference>
<dbReference type="Proteomes" id="UP001226160">
    <property type="component" value="Unassembled WGS sequence"/>
</dbReference>
<dbReference type="PANTHER" id="PTHR23077">
    <property type="entry name" value="AAA-FAMILY ATPASE"/>
    <property type="match status" value="1"/>
</dbReference>
<feature type="coiled-coil region" evidence="4">
    <location>
        <begin position="16"/>
        <end position="43"/>
    </location>
</feature>
<dbReference type="Gene3D" id="2.40.50.140">
    <property type="entry name" value="Nucleic acid-binding proteins"/>
    <property type="match status" value="2"/>
</dbReference>
<comment type="caution">
    <text evidence="7">The sequence shown here is derived from an EMBL/GenBank/DDBJ whole genome shotgun (WGS) entry which is preliminary data.</text>
</comment>
<dbReference type="Pfam" id="PF16450">
    <property type="entry name" value="Prot_ATP_ID_OB_C"/>
    <property type="match status" value="1"/>
</dbReference>
<dbReference type="GO" id="GO:0000502">
    <property type="term" value="C:proteasome complex"/>
    <property type="evidence" value="ECO:0007669"/>
    <property type="project" value="UniProtKB-KW"/>
</dbReference>
<evidence type="ECO:0000313" key="7">
    <source>
        <dbReference type="EMBL" id="MDK4325473.1"/>
    </source>
</evidence>
<organism evidence="7 8">
    <name type="scientific">Corynebacterium propinquum</name>
    <dbReference type="NCBI Taxonomy" id="43769"/>
    <lineage>
        <taxon>Bacteria</taxon>
        <taxon>Bacillati</taxon>
        <taxon>Actinomycetota</taxon>
        <taxon>Actinomycetes</taxon>
        <taxon>Mycobacteriales</taxon>
        <taxon>Corynebacteriaceae</taxon>
        <taxon>Corynebacterium</taxon>
    </lineage>
</organism>
<keyword evidence="7" id="KW-0413">Isomerase</keyword>
<keyword evidence="1 4" id="KW-0547">Nucleotide-binding</keyword>
<evidence type="ECO:0000313" key="8">
    <source>
        <dbReference type="Proteomes" id="UP001226160"/>
    </source>
</evidence>
<dbReference type="PROSITE" id="PS00674">
    <property type="entry name" value="AAA"/>
    <property type="match status" value="1"/>
</dbReference>
<keyword evidence="3 4" id="KW-0175">Coiled coil</keyword>
<accession>A0AAP4BTH4</accession>
<dbReference type="RefSeq" id="WP_049148279.1">
    <property type="nucleotide sequence ID" value="NZ_CP068160.1"/>
</dbReference>
<evidence type="ECO:0000256" key="1">
    <source>
        <dbReference type="ARBA" id="ARBA00022741"/>
    </source>
</evidence>
<dbReference type="InterPro" id="IPR022482">
    <property type="entry name" value="Proteasome_ATPase"/>
</dbReference>